<dbReference type="AlphaFoldDB" id="A0A222VQI0"/>
<accession>A0A222VQI0</accession>
<dbReference type="Gene3D" id="3.90.25.10">
    <property type="entry name" value="UDP-galactose 4-epimerase, domain 1"/>
    <property type="match status" value="1"/>
</dbReference>
<dbReference type="Pfam" id="PF13460">
    <property type="entry name" value="NAD_binding_10"/>
    <property type="match status" value="1"/>
</dbReference>
<dbReference type="RefSeq" id="WP_091804359.1">
    <property type="nucleotide sequence ID" value="NZ_CP016353.1"/>
</dbReference>
<protein>
    <submittedName>
        <fullName evidence="1">Uncharacterized conserved protein YbjT, contains NAD(P)-binding and DUF2867 domains</fullName>
    </submittedName>
</protein>
<dbReference type="Gene3D" id="3.40.50.720">
    <property type="entry name" value="NAD(P)-binding Rossmann-like Domain"/>
    <property type="match status" value="1"/>
</dbReference>
<reference evidence="1 2" key="1">
    <citation type="submission" date="2016-10" db="EMBL/GenBank/DDBJ databases">
        <authorList>
            <person name="de Groot N.N."/>
        </authorList>
    </citation>
    <scope>NUCLEOTIDE SEQUENCE [LARGE SCALE GENOMIC DNA]</scope>
    <source>
        <strain evidence="1 2">CGMCC 4.5506</strain>
    </source>
</reference>
<gene>
    <name evidence="1" type="ORF">SAMN05421630_105135</name>
</gene>
<dbReference type="KEGG" id="pmad:BAY61_15445"/>
<evidence type="ECO:0000313" key="1">
    <source>
        <dbReference type="EMBL" id="SDD00339.1"/>
    </source>
</evidence>
<dbReference type="OrthoDB" id="3207931at2"/>
<dbReference type="EMBL" id="FMZE01000005">
    <property type="protein sequence ID" value="SDD00339.1"/>
    <property type="molecule type" value="Genomic_DNA"/>
</dbReference>
<sequence>MTILVTGATGNIGRMVVDELAGSGERVRALTTNPAKAALPGDVEVARGYLGKPETLPSALEGVDTVYLAPMPGTIETVARMAKEAGVRRVVALTSILAGDDAADDYALSFVAIERAIIEAGFGWTFLCPGAFMENTDNWAVSIRAENVVRAPFPLATDTPISMRDIAVAAAAALLDDKHANRKYPLSGPEAITIPQQVAAIADALGRDVRYIEQTREEAKQAWLDQGVDSETADWLLSGGNEMRMEPEPGFEQLTGRGATTYAEWAKQNAERFR</sequence>
<dbReference type="Proteomes" id="UP000199494">
    <property type="component" value="Unassembled WGS sequence"/>
</dbReference>
<evidence type="ECO:0000313" key="2">
    <source>
        <dbReference type="Proteomes" id="UP000199494"/>
    </source>
</evidence>
<proteinExistence type="predicted"/>
<keyword evidence="2" id="KW-1185">Reference proteome</keyword>
<dbReference type="PANTHER" id="PTHR43162:SF1">
    <property type="entry name" value="PRESTALK A DIFFERENTIATION PROTEIN A"/>
    <property type="match status" value="1"/>
</dbReference>
<dbReference type="InterPro" id="IPR051604">
    <property type="entry name" value="Ergot_Alk_Oxidoreductase"/>
</dbReference>
<dbReference type="STRING" id="530584.SAMN05421630_105135"/>
<dbReference type="InterPro" id="IPR016040">
    <property type="entry name" value="NAD(P)-bd_dom"/>
</dbReference>
<dbReference type="PANTHER" id="PTHR43162">
    <property type="match status" value="1"/>
</dbReference>
<name>A0A222VQI0_9PSEU</name>
<dbReference type="SUPFAM" id="SSF51735">
    <property type="entry name" value="NAD(P)-binding Rossmann-fold domains"/>
    <property type="match status" value="1"/>
</dbReference>
<dbReference type="InterPro" id="IPR036291">
    <property type="entry name" value="NAD(P)-bd_dom_sf"/>
</dbReference>
<organism evidence="1 2">
    <name type="scientific">Prauserella marina</name>
    <dbReference type="NCBI Taxonomy" id="530584"/>
    <lineage>
        <taxon>Bacteria</taxon>
        <taxon>Bacillati</taxon>
        <taxon>Actinomycetota</taxon>
        <taxon>Actinomycetes</taxon>
        <taxon>Pseudonocardiales</taxon>
        <taxon>Pseudonocardiaceae</taxon>
        <taxon>Prauserella</taxon>
    </lineage>
</organism>